<evidence type="ECO:0000256" key="5">
    <source>
        <dbReference type="ARBA" id="ARBA00023288"/>
    </source>
</evidence>
<dbReference type="CDD" id="cd04154">
    <property type="entry name" value="Arl2"/>
    <property type="match status" value="1"/>
</dbReference>
<evidence type="ECO:0000256" key="3">
    <source>
        <dbReference type="ARBA" id="ARBA00022741"/>
    </source>
</evidence>
<dbReference type="NCBIfam" id="TIGR00231">
    <property type="entry name" value="small_GTP"/>
    <property type="match status" value="1"/>
</dbReference>
<dbReference type="GO" id="GO:0003924">
    <property type="term" value="F:GTPase activity"/>
    <property type="evidence" value="ECO:0007669"/>
    <property type="project" value="InterPro"/>
</dbReference>
<dbReference type="Gene3D" id="3.40.50.300">
    <property type="entry name" value="P-loop containing nucleotide triphosphate hydrolases"/>
    <property type="match status" value="1"/>
</dbReference>
<dbReference type="SMART" id="SM00177">
    <property type="entry name" value="ARF"/>
    <property type="match status" value="1"/>
</dbReference>
<dbReference type="PANTHER" id="PTHR45697">
    <property type="entry name" value="ADP-RIBOSYLATION FACTOR-LIKE PROTEIN 2-RELATED"/>
    <property type="match status" value="1"/>
</dbReference>
<feature type="binding site" evidence="7">
    <location>
        <begin position="23"/>
        <end position="30"/>
    </location>
    <ligand>
        <name>GTP</name>
        <dbReference type="ChEBI" id="CHEBI:37565"/>
    </ligand>
</feature>
<comment type="similarity">
    <text evidence="1 9">Belongs to the small GTPase superfamily. Arf family.</text>
</comment>
<dbReference type="SMART" id="SM00178">
    <property type="entry name" value="SAR"/>
    <property type="match status" value="1"/>
</dbReference>
<dbReference type="OrthoDB" id="2011769at2759"/>
<dbReference type="InterPro" id="IPR027417">
    <property type="entry name" value="P-loop_NTPase"/>
</dbReference>
<dbReference type="AlphaFoldDB" id="A0A4U8ULF5"/>
<sequence length="186" mass="21002">MGLYSILRKQKEKEREIRVLILGLDNAGKTTVLKKINGEDVNVISPTLGFNIKTLHHKSWKLNVWDVGGQVSLRSFWRNYFEQTDAIIWVVDSGDADRLTDCAKELSNLLGEERLLGCTLLVLANKQDLPGAYDLPQISKILSLDSIKSHNWRIFECSAVKGDGQDLLAALDWMCTDVSARIFMHD</sequence>
<protein>
    <recommendedName>
        <fullName evidence="6">ADP-ribosylation factor-like protein 2</fullName>
    </recommendedName>
</protein>
<reference evidence="10 11" key="2">
    <citation type="journal article" date="2019" name="G3 (Bethesda)">
        <title>Hybrid Assembly of the Genome of the Entomopathogenic Nematode Steinernema carpocapsae Identifies the X-Chromosome.</title>
        <authorList>
            <person name="Serra L."/>
            <person name="Macchietto M."/>
            <person name="Macias-Munoz A."/>
            <person name="McGill C.J."/>
            <person name="Rodriguez I.M."/>
            <person name="Rodriguez B."/>
            <person name="Murad R."/>
            <person name="Mortazavi A."/>
        </authorList>
    </citation>
    <scope>NUCLEOTIDE SEQUENCE [LARGE SCALE GENOMIC DNA]</scope>
    <source>
        <strain evidence="10 11">ALL</strain>
    </source>
</reference>
<feature type="binding site" evidence="8">
    <location>
        <position position="30"/>
    </location>
    <ligand>
        <name>Mg(2+)</name>
        <dbReference type="ChEBI" id="CHEBI:18420"/>
    </ligand>
</feature>
<keyword evidence="3 7" id="KW-0547">Nucleotide-binding</keyword>
<dbReference type="SUPFAM" id="SSF52540">
    <property type="entry name" value="P-loop containing nucleoside triphosphate hydrolases"/>
    <property type="match status" value="1"/>
</dbReference>
<dbReference type="InterPro" id="IPR006689">
    <property type="entry name" value="Small_GTPase_ARF/SAR"/>
</dbReference>
<dbReference type="FunFam" id="3.40.50.300:FF:000393">
    <property type="entry name" value="ADP-ribosylation factor-like 2, arl2"/>
    <property type="match status" value="1"/>
</dbReference>
<organism evidence="10 11">
    <name type="scientific">Steinernema carpocapsae</name>
    <name type="common">Entomopathogenic nematode</name>
    <dbReference type="NCBI Taxonomy" id="34508"/>
    <lineage>
        <taxon>Eukaryota</taxon>
        <taxon>Metazoa</taxon>
        <taxon>Ecdysozoa</taxon>
        <taxon>Nematoda</taxon>
        <taxon>Chromadorea</taxon>
        <taxon>Rhabditida</taxon>
        <taxon>Tylenchina</taxon>
        <taxon>Panagrolaimomorpha</taxon>
        <taxon>Strongyloidoidea</taxon>
        <taxon>Steinernematidae</taxon>
        <taxon>Steinernema</taxon>
    </lineage>
</organism>
<evidence type="ECO:0000256" key="9">
    <source>
        <dbReference type="RuleBase" id="RU003925"/>
    </source>
</evidence>
<evidence type="ECO:0000313" key="11">
    <source>
        <dbReference type="Proteomes" id="UP000298663"/>
    </source>
</evidence>
<evidence type="ECO:0000256" key="1">
    <source>
        <dbReference type="ARBA" id="ARBA00010290"/>
    </source>
</evidence>
<feature type="binding site" evidence="7">
    <location>
        <position position="69"/>
    </location>
    <ligand>
        <name>GTP</name>
        <dbReference type="ChEBI" id="CHEBI:37565"/>
    </ligand>
</feature>
<evidence type="ECO:0000256" key="6">
    <source>
        <dbReference type="ARBA" id="ARBA00026198"/>
    </source>
</evidence>
<keyword evidence="11" id="KW-1185">Reference proteome</keyword>
<dbReference type="InterPro" id="IPR045873">
    <property type="entry name" value="Arl2"/>
</dbReference>
<name>A0A4U8ULF5_STECR</name>
<dbReference type="EMBL" id="AZBU02000001">
    <property type="protein sequence ID" value="TMS33880.1"/>
    <property type="molecule type" value="Genomic_DNA"/>
</dbReference>
<evidence type="ECO:0000256" key="7">
    <source>
        <dbReference type="PIRSR" id="PIRSR606689-1"/>
    </source>
</evidence>
<dbReference type="InterPro" id="IPR044612">
    <property type="entry name" value="ARL2/3"/>
</dbReference>
<dbReference type="GO" id="GO:0005525">
    <property type="term" value="F:GTP binding"/>
    <property type="evidence" value="ECO:0007669"/>
    <property type="project" value="UniProtKB-KW"/>
</dbReference>
<dbReference type="GO" id="GO:0046872">
    <property type="term" value="F:metal ion binding"/>
    <property type="evidence" value="ECO:0007669"/>
    <property type="project" value="UniProtKB-KW"/>
</dbReference>
<dbReference type="InterPro" id="IPR005225">
    <property type="entry name" value="Small_GTP-bd"/>
</dbReference>
<keyword evidence="5" id="KW-0449">Lipoprotein</keyword>
<dbReference type="PROSITE" id="PS51417">
    <property type="entry name" value="ARF"/>
    <property type="match status" value="1"/>
</dbReference>
<comment type="caution">
    <text evidence="10">The sequence shown here is derived from an EMBL/GenBank/DDBJ whole genome shotgun (WGS) entry which is preliminary data.</text>
</comment>
<evidence type="ECO:0000256" key="2">
    <source>
        <dbReference type="ARBA" id="ARBA00022707"/>
    </source>
</evidence>
<evidence type="ECO:0000313" key="10">
    <source>
        <dbReference type="EMBL" id="TMS33880.1"/>
    </source>
</evidence>
<dbReference type="Pfam" id="PF00025">
    <property type="entry name" value="Arf"/>
    <property type="match status" value="1"/>
</dbReference>
<dbReference type="Proteomes" id="UP000298663">
    <property type="component" value="Unassembled WGS sequence"/>
</dbReference>
<keyword evidence="4 7" id="KW-0342">GTP-binding</keyword>
<gene>
    <name evidence="10" type="ORF">L596_001569</name>
</gene>
<dbReference type="STRING" id="34508.A0A4U8ULF5"/>
<evidence type="ECO:0000256" key="8">
    <source>
        <dbReference type="PIRSR" id="PIRSR606689-2"/>
    </source>
</evidence>
<keyword evidence="2" id="KW-0519">Myristate</keyword>
<accession>A0A4U8ULF5</accession>
<evidence type="ECO:0000256" key="4">
    <source>
        <dbReference type="ARBA" id="ARBA00023134"/>
    </source>
</evidence>
<proteinExistence type="inferred from homology"/>
<keyword evidence="8" id="KW-0479">Metal-binding</keyword>
<keyword evidence="8" id="KW-0460">Magnesium</keyword>
<feature type="binding site" evidence="7">
    <location>
        <begin position="125"/>
        <end position="128"/>
    </location>
    <ligand>
        <name>GTP</name>
        <dbReference type="ChEBI" id="CHEBI:37565"/>
    </ligand>
</feature>
<dbReference type="PRINTS" id="PR00328">
    <property type="entry name" value="SAR1GTPBP"/>
</dbReference>
<feature type="binding site" evidence="8">
    <location>
        <position position="47"/>
    </location>
    <ligand>
        <name>Mg(2+)</name>
        <dbReference type="ChEBI" id="CHEBI:18420"/>
    </ligand>
</feature>
<reference evidence="10 11" key="1">
    <citation type="journal article" date="2015" name="Genome Biol.">
        <title>Comparative genomics of Steinernema reveals deeply conserved gene regulatory networks.</title>
        <authorList>
            <person name="Dillman A.R."/>
            <person name="Macchietto M."/>
            <person name="Porter C.F."/>
            <person name="Rogers A."/>
            <person name="Williams B."/>
            <person name="Antoshechkin I."/>
            <person name="Lee M.M."/>
            <person name="Goodwin Z."/>
            <person name="Lu X."/>
            <person name="Lewis E.E."/>
            <person name="Goodrich-Blair H."/>
            <person name="Stock S.P."/>
            <person name="Adams B.J."/>
            <person name="Sternberg P.W."/>
            <person name="Mortazavi A."/>
        </authorList>
    </citation>
    <scope>NUCLEOTIDE SEQUENCE [LARGE SCALE GENOMIC DNA]</scope>
    <source>
        <strain evidence="10 11">ALL</strain>
    </source>
</reference>